<keyword evidence="1" id="KW-1133">Transmembrane helix</keyword>
<evidence type="ECO:0000256" key="1">
    <source>
        <dbReference type="SAM" id="Phobius"/>
    </source>
</evidence>
<comment type="caution">
    <text evidence="2">The sequence shown here is derived from an EMBL/GenBank/DDBJ whole genome shotgun (WGS) entry which is preliminary data.</text>
</comment>
<evidence type="ECO:0000313" key="3">
    <source>
        <dbReference type="Proteomes" id="UP001620645"/>
    </source>
</evidence>
<reference evidence="2 3" key="1">
    <citation type="submission" date="2024-10" db="EMBL/GenBank/DDBJ databases">
        <authorList>
            <person name="Kim D."/>
        </authorList>
    </citation>
    <scope>NUCLEOTIDE SEQUENCE [LARGE SCALE GENOMIC DNA]</scope>
    <source>
        <strain evidence="2">Taebaek</strain>
    </source>
</reference>
<proteinExistence type="predicted"/>
<evidence type="ECO:0000313" key="2">
    <source>
        <dbReference type="EMBL" id="KAL3067830.1"/>
    </source>
</evidence>
<feature type="transmembrane region" description="Helical" evidence="1">
    <location>
        <begin position="43"/>
        <end position="61"/>
    </location>
</feature>
<gene>
    <name evidence="2" type="ORF">niasHS_016796</name>
</gene>
<dbReference type="Proteomes" id="UP001620645">
    <property type="component" value="Unassembled WGS sequence"/>
</dbReference>
<name>A0ABD2HTB0_HETSC</name>
<keyword evidence="1" id="KW-0472">Membrane</keyword>
<accession>A0ABD2HTB0</accession>
<organism evidence="2 3">
    <name type="scientific">Heterodera schachtii</name>
    <name type="common">Sugarbeet cyst nematode worm</name>
    <name type="synonym">Tylenchus schachtii</name>
    <dbReference type="NCBI Taxonomy" id="97005"/>
    <lineage>
        <taxon>Eukaryota</taxon>
        <taxon>Metazoa</taxon>
        <taxon>Ecdysozoa</taxon>
        <taxon>Nematoda</taxon>
        <taxon>Chromadorea</taxon>
        <taxon>Rhabditida</taxon>
        <taxon>Tylenchina</taxon>
        <taxon>Tylenchomorpha</taxon>
        <taxon>Tylenchoidea</taxon>
        <taxon>Heteroderidae</taxon>
        <taxon>Heteroderinae</taxon>
        <taxon>Heterodera</taxon>
    </lineage>
</organism>
<keyword evidence="1" id="KW-0812">Transmembrane</keyword>
<sequence>MAAMISLAPRKIRTANPNNSLRICGSFGPISAHDCECASIRHGVGMASLVVGLIIGLLSLFRSNILGQLNPN</sequence>
<protein>
    <submittedName>
        <fullName evidence="2">Uncharacterized protein</fullName>
    </submittedName>
</protein>
<keyword evidence="3" id="KW-1185">Reference proteome</keyword>
<dbReference type="EMBL" id="JBICCN010000458">
    <property type="protein sequence ID" value="KAL3067830.1"/>
    <property type="molecule type" value="Genomic_DNA"/>
</dbReference>
<dbReference type="AlphaFoldDB" id="A0ABD2HTB0"/>